<evidence type="ECO:0000313" key="2">
    <source>
        <dbReference type="EMBL" id="BDZ51908.1"/>
    </source>
</evidence>
<proteinExistence type="predicted"/>
<organism evidence="2 3">
    <name type="scientific">Frondihabitans sucicola</name>
    <dbReference type="NCBI Taxonomy" id="1268041"/>
    <lineage>
        <taxon>Bacteria</taxon>
        <taxon>Bacillati</taxon>
        <taxon>Actinomycetota</taxon>
        <taxon>Actinomycetes</taxon>
        <taxon>Micrococcales</taxon>
        <taxon>Microbacteriaceae</taxon>
        <taxon>Frondihabitans</taxon>
    </lineage>
</organism>
<sequence>MDDLRQTAWSILAISIAASLSGVAIGSLVLNTPLAIVMTMLLPITYDVTIGAHFTTVAPWISSLAFSQWLANPQWTWLARFDNTIGLGSALCSLLLWVVTPLAAGWLRQTKKEVK</sequence>
<evidence type="ECO:0000313" key="3">
    <source>
        <dbReference type="Proteomes" id="UP001321486"/>
    </source>
</evidence>
<keyword evidence="1" id="KW-0472">Membrane</keyword>
<evidence type="ECO:0000256" key="1">
    <source>
        <dbReference type="SAM" id="Phobius"/>
    </source>
</evidence>
<dbReference type="Proteomes" id="UP001321486">
    <property type="component" value="Chromosome"/>
</dbReference>
<accession>A0ABM8GTX9</accession>
<gene>
    <name evidence="2" type="ORF">GCM10025867_41490</name>
</gene>
<feature type="transmembrane region" description="Helical" evidence="1">
    <location>
        <begin position="41"/>
        <end position="65"/>
    </location>
</feature>
<name>A0ABM8GTX9_9MICO</name>
<keyword evidence="3" id="KW-1185">Reference proteome</keyword>
<feature type="transmembrane region" description="Helical" evidence="1">
    <location>
        <begin position="6"/>
        <end position="29"/>
    </location>
</feature>
<reference evidence="3" key="1">
    <citation type="journal article" date="2019" name="Int. J. Syst. Evol. Microbiol.">
        <title>The Global Catalogue of Microorganisms (GCM) 10K type strain sequencing project: providing services to taxonomists for standard genome sequencing and annotation.</title>
        <authorList>
            <consortium name="The Broad Institute Genomics Platform"/>
            <consortium name="The Broad Institute Genome Sequencing Center for Infectious Disease"/>
            <person name="Wu L."/>
            <person name="Ma J."/>
        </authorList>
    </citation>
    <scope>NUCLEOTIDE SEQUENCE [LARGE SCALE GENOMIC DNA]</scope>
    <source>
        <strain evidence="3">NBRC 108728</strain>
    </source>
</reference>
<protein>
    <recommendedName>
        <fullName evidence="4">Membrane transporter protein</fullName>
    </recommendedName>
</protein>
<dbReference type="EMBL" id="AP027732">
    <property type="protein sequence ID" value="BDZ51908.1"/>
    <property type="molecule type" value="Genomic_DNA"/>
</dbReference>
<keyword evidence="1" id="KW-0812">Transmembrane</keyword>
<keyword evidence="1" id="KW-1133">Transmembrane helix</keyword>
<feature type="transmembrane region" description="Helical" evidence="1">
    <location>
        <begin position="85"/>
        <end position="107"/>
    </location>
</feature>
<evidence type="ECO:0008006" key="4">
    <source>
        <dbReference type="Google" id="ProtNLM"/>
    </source>
</evidence>